<accession>A0A9X1DD53</accession>
<evidence type="ECO:0000256" key="5">
    <source>
        <dbReference type="ARBA" id="ARBA00022989"/>
    </source>
</evidence>
<evidence type="ECO:0000256" key="3">
    <source>
        <dbReference type="ARBA" id="ARBA00022519"/>
    </source>
</evidence>
<protein>
    <submittedName>
        <fullName evidence="9">Rhomboid family intramembrane serine protease</fullName>
    </submittedName>
</protein>
<evidence type="ECO:0000256" key="7">
    <source>
        <dbReference type="SAM" id="Phobius"/>
    </source>
</evidence>
<sequence>MAVTLPRGPATNILAALTALAFLPVQLLGETGRAAILAGFIPQRVTQFAAENFSLDVPWLPFWITPLSATLVHAGWMHLVFNLLMLIFCGRYVEQLLGQGRLVLIYVAGAYAAAFGQWAWASIFPGQGHGMVPMIGASGAISALLGTYALIYSQRGVRSVGPIPAYVVRIVWLAAAWTGLQLLIAIAGGFDAFFGGIAVGAHIGGFIAGLLLARPLLAQRFKPTA</sequence>
<dbReference type="InterPro" id="IPR035952">
    <property type="entry name" value="Rhomboid-like_sf"/>
</dbReference>
<dbReference type="PANTHER" id="PTHR43066">
    <property type="entry name" value="RHOMBOID-RELATED PROTEIN"/>
    <property type="match status" value="1"/>
</dbReference>
<feature type="transmembrane region" description="Helical" evidence="7">
    <location>
        <begin position="132"/>
        <end position="151"/>
    </location>
</feature>
<dbReference type="Pfam" id="PF01694">
    <property type="entry name" value="Rhomboid"/>
    <property type="match status" value="1"/>
</dbReference>
<comment type="caution">
    <text evidence="9">The sequence shown here is derived from an EMBL/GenBank/DDBJ whole genome shotgun (WGS) entry which is preliminary data.</text>
</comment>
<keyword evidence="3" id="KW-0997">Cell inner membrane</keyword>
<dbReference type="InterPro" id="IPR022764">
    <property type="entry name" value="Peptidase_S54_rhomboid_dom"/>
</dbReference>
<evidence type="ECO:0000256" key="6">
    <source>
        <dbReference type="ARBA" id="ARBA00023136"/>
    </source>
</evidence>
<evidence type="ECO:0000256" key="1">
    <source>
        <dbReference type="ARBA" id="ARBA00004141"/>
    </source>
</evidence>
<keyword evidence="5 7" id="KW-1133">Transmembrane helix</keyword>
<dbReference type="Proteomes" id="UP001138757">
    <property type="component" value="Unassembled WGS sequence"/>
</dbReference>
<dbReference type="AlphaFoldDB" id="A0A9X1DD53"/>
<feature type="domain" description="Peptidase S54 rhomboid" evidence="8">
    <location>
        <begin position="65"/>
        <end position="217"/>
    </location>
</feature>
<dbReference type="GO" id="GO:0016020">
    <property type="term" value="C:membrane"/>
    <property type="evidence" value="ECO:0007669"/>
    <property type="project" value="UniProtKB-SubCell"/>
</dbReference>
<keyword evidence="9" id="KW-0378">Hydrolase</keyword>
<gene>
    <name evidence="9" type="ORF">KK488_12265</name>
</gene>
<dbReference type="PANTHER" id="PTHR43066:SF26">
    <property type="entry name" value="RHOMBOID PROTEASE GLPG"/>
    <property type="match status" value="1"/>
</dbReference>
<organism evidence="9 10">
    <name type="scientific">Sphingobium nicotianae</name>
    <dbReference type="NCBI Taxonomy" id="2782607"/>
    <lineage>
        <taxon>Bacteria</taxon>
        <taxon>Pseudomonadati</taxon>
        <taxon>Pseudomonadota</taxon>
        <taxon>Alphaproteobacteria</taxon>
        <taxon>Sphingomonadales</taxon>
        <taxon>Sphingomonadaceae</taxon>
        <taxon>Sphingobium</taxon>
    </lineage>
</organism>
<keyword evidence="2" id="KW-1003">Cell membrane</keyword>
<keyword evidence="10" id="KW-1185">Reference proteome</keyword>
<feature type="transmembrane region" description="Helical" evidence="7">
    <location>
        <begin position="102"/>
        <end position="120"/>
    </location>
</feature>
<feature type="transmembrane region" description="Helical" evidence="7">
    <location>
        <begin position="63"/>
        <end position="90"/>
    </location>
</feature>
<dbReference type="Gene3D" id="1.20.1540.10">
    <property type="entry name" value="Rhomboid-like"/>
    <property type="match status" value="1"/>
</dbReference>
<dbReference type="RefSeq" id="WP_214623927.1">
    <property type="nucleotide sequence ID" value="NZ_JAHGAW010000007.1"/>
</dbReference>
<reference evidence="9" key="1">
    <citation type="submission" date="2021-05" db="EMBL/GenBank/DDBJ databases">
        <title>Genome of Sphingobium sp. strain.</title>
        <authorList>
            <person name="Fan R."/>
        </authorList>
    </citation>
    <scope>NUCLEOTIDE SEQUENCE</scope>
    <source>
        <strain evidence="9">H33</strain>
    </source>
</reference>
<feature type="transmembrane region" description="Helical" evidence="7">
    <location>
        <begin position="192"/>
        <end position="213"/>
    </location>
</feature>
<comment type="subcellular location">
    <subcellularLocation>
        <location evidence="1">Membrane</location>
        <topology evidence="1">Multi-pass membrane protein</topology>
    </subcellularLocation>
</comment>
<dbReference type="SUPFAM" id="SSF144091">
    <property type="entry name" value="Rhomboid-like"/>
    <property type="match status" value="1"/>
</dbReference>
<keyword evidence="6 7" id="KW-0472">Membrane</keyword>
<evidence type="ECO:0000313" key="10">
    <source>
        <dbReference type="Proteomes" id="UP001138757"/>
    </source>
</evidence>
<evidence type="ECO:0000256" key="2">
    <source>
        <dbReference type="ARBA" id="ARBA00022475"/>
    </source>
</evidence>
<feature type="transmembrane region" description="Helical" evidence="7">
    <location>
        <begin position="163"/>
        <end position="186"/>
    </location>
</feature>
<evidence type="ECO:0000256" key="4">
    <source>
        <dbReference type="ARBA" id="ARBA00022692"/>
    </source>
</evidence>
<evidence type="ECO:0000259" key="8">
    <source>
        <dbReference type="Pfam" id="PF01694"/>
    </source>
</evidence>
<keyword evidence="4 7" id="KW-0812">Transmembrane</keyword>
<dbReference type="GO" id="GO:0004252">
    <property type="term" value="F:serine-type endopeptidase activity"/>
    <property type="evidence" value="ECO:0007669"/>
    <property type="project" value="InterPro"/>
</dbReference>
<keyword evidence="9" id="KW-0645">Protease</keyword>
<dbReference type="EMBL" id="JAHGAW010000007">
    <property type="protein sequence ID" value="MBT2187719.1"/>
    <property type="molecule type" value="Genomic_DNA"/>
</dbReference>
<dbReference type="GO" id="GO:0006508">
    <property type="term" value="P:proteolysis"/>
    <property type="evidence" value="ECO:0007669"/>
    <property type="project" value="UniProtKB-KW"/>
</dbReference>
<evidence type="ECO:0000313" key="9">
    <source>
        <dbReference type="EMBL" id="MBT2187719.1"/>
    </source>
</evidence>
<proteinExistence type="predicted"/>
<name>A0A9X1DD53_9SPHN</name>